<proteinExistence type="predicted"/>
<feature type="domain" description="Ketosynthase family 3 (KS3)" evidence="2">
    <location>
        <begin position="1"/>
        <end position="175"/>
    </location>
</feature>
<dbReference type="InterPro" id="IPR050091">
    <property type="entry name" value="PKS_NRPS_Biosynth_Enz"/>
</dbReference>
<dbReference type="PROSITE" id="PS52004">
    <property type="entry name" value="KS3_2"/>
    <property type="match status" value="1"/>
</dbReference>
<dbReference type="PANTHER" id="PTHR43775">
    <property type="entry name" value="FATTY ACID SYNTHASE"/>
    <property type="match status" value="1"/>
</dbReference>
<dbReference type="Gene3D" id="3.30.70.3290">
    <property type="match status" value="1"/>
</dbReference>
<evidence type="ECO:0000313" key="3">
    <source>
        <dbReference type="EMBL" id="CAH2093509.1"/>
    </source>
</evidence>
<protein>
    <recommendedName>
        <fullName evidence="2">Ketosynthase family 3 (KS3) domain-containing protein</fullName>
    </recommendedName>
</protein>
<gene>
    <name evidence="3" type="ORF">EEDITHA_LOCUS9168</name>
</gene>
<dbReference type="GO" id="GO:0004312">
    <property type="term" value="F:fatty acid synthase activity"/>
    <property type="evidence" value="ECO:0007669"/>
    <property type="project" value="TreeGrafter"/>
</dbReference>
<name>A0AAU9U3K2_EUPED</name>
<sequence length="407" mass="44611">MFGNFLTLWALGHGVIIVLSPSVRETTTAEISQCSKINNTPLRFHCITVEDVYKNIYAIKSDAIGTKAGDPEELNAIDEIMCIGRSEPLLLGSIKSNLGHTEPAAGICAVTKLCIAYSTGYIPPNINYKVPRKGVSALEEGRLKVVTEKQLWGRGLSGINNFGFGGANAHILLKNVARFKVNNGLPIDDVPRLVCVSGITYSAVARILDDIESRTVDIDLIRLLHEIHNDDIKGHFYRGYTLLGSTPTNSVSLARNIQYFSGVRRQVCFVYTCMVQGSQWTRIARQLMKIHVFASAIESHQQIHQVTTLGQSEGVTSSIREVCVPKTPPVSQKTHTVQKLIQFADGSRQLGFALLQVPLAQNEPNEEEHPGALVAIKTPPNVCSVGVQFLVKRFIQAVTPSNLSNEL</sequence>
<evidence type="ECO:0000259" key="2">
    <source>
        <dbReference type="PROSITE" id="PS52004"/>
    </source>
</evidence>
<feature type="chain" id="PRO_5043728901" description="Ketosynthase family 3 (KS3) domain-containing protein" evidence="1">
    <location>
        <begin position="26"/>
        <end position="407"/>
    </location>
</feature>
<dbReference type="SUPFAM" id="SSF53901">
    <property type="entry name" value="Thiolase-like"/>
    <property type="match status" value="1"/>
</dbReference>
<comment type="caution">
    <text evidence="3">The sequence shown here is derived from an EMBL/GenBank/DDBJ whole genome shotgun (WGS) entry which is preliminary data.</text>
</comment>
<dbReference type="PANTHER" id="PTHR43775:SF23">
    <property type="entry name" value="FATTY ACID SYNTHASE 3"/>
    <property type="match status" value="1"/>
</dbReference>
<accession>A0AAU9U3K2</accession>
<evidence type="ECO:0000313" key="4">
    <source>
        <dbReference type="Proteomes" id="UP001153954"/>
    </source>
</evidence>
<keyword evidence="1" id="KW-0732">Signal</keyword>
<dbReference type="GO" id="GO:0006633">
    <property type="term" value="P:fatty acid biosynthetic process"/>
    <property type="evidence" value="ECO:0007669"/>
    <property type="project" value="TreeGrafter"/>
</dbReference>
<dbReference type="SMART" id="SM00825">
    <property type="entry name" value="PKS_KS"/>
    <property type="match status" value="1"/>
</dbReference>
<dbReference type="InterPro" id="IPR032821">
    <property type="entry name" value="PKS_assoc"/>
</dbReference>
<organism evidence="3 4">
    <name type="scientific">Euphydryas editha</name>
    <name type="common">Edith's checkerspot</name>
    <dbReference type="NCBI Taxonomy" id="104508"/>
    <lineage>
        <taxon>Eukaryota</taxon>
        <taxon>Metazoa</taxon>
        <taxon>Ecdysozoa</taxon>
        <taxon>Arthropoda</taxon>
        <taxon>Hexapoda</taxon>
        <taxon>Insecta</taxon>
        <taxon>Pterygota</taxon>
        <taxon>Neoptera</taxon>
        <taxon>Endopterygota</taxon>
        <taxon>Lepidoptera</taxon>
        <taxon>Glossata</taxon>
        <taxon>Ditrysia</taxon>
        <taxon>Papilionoidea</taxon>
        <taxon>Nymphalidae</taxon>
        <taxon>Nymphalinae</taxon>
        <taxon>Euphydryas</taxon>
    </lineage>
</organism>
<evidence type="ECO:0000256" key="1">
    <source>
        <dbReference type="SAM" id="SignalP"/>
    </source>
</evidence>
<dbReference type="AlphaFoldDB" id="A0AAU9U3K2"/>
<dbReference type="InterPro" id="IPR016039">
    <property type="entry name" value="Thiolase-like"/>
</dbReference>
<dbReference type="InterPro" id="IPR020841">
    <property type="entry name" value="PKS_Beta-ketoAc_synthase_dom"/>
</dbReference>
<dbReference type="Pfam" id="PF02801">
    <property type="entry name" value="Ketoacyl-synt_C"/>
    <property type="match status" value="1"/>
</dbReference>
<feature type="signal peptide" evidence="1">
    <location>
        <begin position="1"/>
        <end position="25"/>
    </location>
</feature>
<dbReference type="Pfam" id="PF16197">
    <property type="entry name" value="KAsynt_C_assoc"/>
    <property type="match status" value="1"/>
</dbReference>
<keyword evidence="4" id="KW-1185">Reference proteome</keyword>
<dbReference type="Proteomes" id="UP001153954">
    <property type="component" value="Unassembled WGS sequence"/>
</dbReference>
<dbReference type="EMBL" id="CAKOGL010000013">
    <property type="protein sequence ID" value="CAH2093509.1"/>
    <property type="molecule type" value="Genomic_DNA"/>
</dbReference>
<dbReference type="InterPro" id="IPR014031">
    <property type="entry name" value="Ketoacyl_synth_C"/>
</dbReference>
<reference evidence="3" key="1">
    <citation type="submission" date="2022-03" db="EMBL/GenBank/DDBJ databases">
        <authorList>
            <person name="Tunstrom K."/>
        </authorList>
    </citation>
    <scope>NUCLEOTIDE SEQUENCE</scope>
</reference>
<dbReference type="Gene3D" id="3.40.47.10">
    <property type="match status" value="1"/>
</dbReference>